<dbReference type="EMBL" id="OB793216">
    <property type="protein sequence ID" value="CAD7426537.1"/>
    <property type="molecule type" value="Genomic_DNA"/>
</dbReference>
<accession>A0A7R9HKV4</accession>
<dbReference type="AlphaFoldDB" id="A0A7R9HKV4"/>
<organism evidence="1">
    <name type="scientific">Timema monikensis</name>
    <dbReference type="NCBI Taxonomy" id="170555"/>
    <lineage>
        <taxon>Eukaryota</taxon>
        <taxon>Metazoa</taxon>
        <taxon>Ecdysozoa</taxon>
        <taxon>Arthropoda</taxon>
        <taxon>Hexapoda</taxon>
        <taxon>Insecta</taxon>
        <taxon>Pterygota</taxon>
        <taxon>Neoptera</taxon>
        <taxon>Polyneoptera</taxon>
        <taxon>Phasmatodea</taxon>
        <taxon>Timematodea</taxon>
        <taxon>Timematoidea</taxon>
        <taxon>Timematidae</taxon>
        <taxon>Timema</taxon>
    </lineage>
</organism>
<proteinExistence type="predicted"/>
<protein>
    <submittedName>
        <fullName evidence="1">Uncharacterized protein</fullName>
    </submittedName>
</protein>
<sequence>MFASVRDEPVHLNQLCGLREHRLRPLAGRCGPSGHHAVSLVVTESKNGVVCATTLPAMATTRSVGGVTCSLVKVSDMFSCQGAVSPLDLEDRRFFHQSHAKWERVPGRNSAWRLRPNSYIWVPSTELFPPPGHFPKEFSLLVTLRLPSQWVGVRKSLSNTGVAVGGRMESRERESRWEVGRSPGKGESWQEEIGEDIPWLCGGENHVQHSMVTGSFVKRSFHRRRGGENHAQYSMATSPFVERSSFFNDVM</sequence>
<reference evidence="1" key="1">
    <citation type="submission" date="2020-11" db="EMBL/GenBank/DDBJ databases">
        <authorList>
            <person name="Tran Van P."/>
        </authorList>
    </citation>
    <scope>NUCLEOTIDE SEQUENCE</scope>
</reference>
<gene>
    <name evidence="1" type="ORF">TMSB3V08_LOCUS3419</name>
</gene>
<name>A0A7R9HKV4_9NEOP</name>
<dbReference type="Gene3D" id="2.60.120.200">
    <property type="match status" value="1"/>
</dbReference>
<evidence type="ECO:0000313" key="1">
    <source>
        <dbReference type="EMBL" id="CAD7426537.1"/>
    </source>
</evidence>